<evidence type="ECO:0000313" key="2">
    <source>
        <dbReference type="Proteomes" id="UP000231152"/>
    </source>
</evidence>
<accession>A0A2M8LEM2</accession>
<evidence type="ECO:0000313" key="1">
    <source>
        <dbReference type="EMBL" id="PJE75898.1"/>
    </source>
</evidence>
<protein>
    <recommendedName>
        <fullName evidence="3">Glycosyl transferase</fullName>
    </recommendedName>
</protein>
<dbReference type="SUPFAM" id="SSF53756">
    <property type="entry name" value="UDP-Glycosyltransferase/glycogen phosphorylase"/>
    <property type="match status" value="1"/>
</dbReference>
<sequence>MGHVVEALKVSGGYALANKNVEVHLVLNADSPVELAEACPWIKKVYPISLKEIWKDGSRAKLIQRLPKVWDYIITDNRSTSFKPHWDENDLIRAYKVLNPLLMARIGKDYHDLLSKHADILAYVPNPKIKLTIPKKAKEFAKRYKHTGPAICIMLGGSAGDKQSLTIEMWLKICQALFKAIPNLKIYFTGITKSVGGRTHTADFNLGDVQYLVDSLPNAEATYNIGLWNQLALIQKINIFLSPHTGFAFLSPLIGTPWLELANCLWPAYVFNYEPFYSVLPECGSCPAKEEVTRGCCKLLSKGKKATCMTDKLLTKKIPEIVKATQLLLNPQFTYKKALNLHLNKLKNLPYDFSRFWFVDGIKSL</sequence>
<dbReference type="Proteomes" id="UP000231152">
    <property type="component" value="Unassembled WGS sequence"/>
</dbReference>
<evidence type="ECO:0008006" key="3">
    <source>
        <dbReference type="Google" id="ProtNLM"/>
    </source>
</evidence>
<dbReference type="Gene3D" id="3.40.50.2000">
    <property type="entry name" value="Glycogen Phosphorylase B"/>
    <property type="match status" value="1"/>
</dbReference>
<proteinExistence type="predicted"/>
<comment type="caution">
    <text evidence="1">The sequence shown here is derived from an EMBL/GenBank/DDBJ whole genome shotgun (WGS) entry which is preliminary data.</text>
</comment>
<organism evidence="1 2">
    <name type="scientific">Candidatus Uhrbacteria bacterium CG10_big_fil_rev_8_21_14_0_10_48_11</name>
    <dbReference type="NCBI Taxonomy" id="1975037"/>
    <lineage>
        <taxon>Bacteria</taxon>
        <taxon>Candidatus Uhriibacteriota</taxon>
    </lineage>
</organism>
<name>A0A2M8LEM2_9BACT</name>
<dbReference type="EMBL" id="PFET01000009">
    <property type="protein sequence ID" value="PJE75898.1"/>
    <property type="molecule type" value="Genomic_DNA"/>
</dbReference>
<reference evidence="1 2" key="1">
    <citation type="submission" date="2017-09" db="EMBL/GenBank/DDBJ databases">
        <title>Depth-based differentiation of microbial function through sediment-hosted aquifers and enrichment of novel symbionts in the deep terrestrial subsurface.</title>
        <authorList>
            <person name="Probst A.J."/>
            <person name="Ladd B."/>
            <person name="Jarett J.K."/>
            <person name="Geller-Mcgrath D.E."/>
            <person name="Sieber C.M."/>
            <person name="Emerson J.B."/>
            <person name="Anantharaman K."/>
            <person name="Thomas B.C."/>
            <person name="Malmstrom R."/>
            <person name="Stieglmeier M."/>
            <person name="Klingl A."/>
            <person name="Woyke T."/>
            <person name="Ryan C.M."/>
            <person name="Banfield J.F."/>
        </authorList>
    </citation>
    <scope>NUCLEOTIDE SEQUENCE [LARGE SCALE GENOMIC DNA]</scope>
    <source>
        <strain evidence="1">CG10_big_fil_rev_8_21_14_0_10_48_11</strain>
    </source>
</reference>
<dbReference type="AlphaFoldDB" id="A0A2M8LEM2"/>
<gene>
    <name evidence="1" type="ORF">COV04_03065</name>
</gene>